<feature type="compositionally biased region" description="Basic and acidic residues" evidence="1">
    <location>
        <begin position="48"/>
        <end position="73"/>
    </location>
</feature>
<feature type="region of interest" description="Disordered" evidence="1">
    <location>
        <begin position="1"/>
        <end position="279"/>
    </location>
</feature>
<evidence type="ECO:0000313" key="3">
    <source>
        <dbReference type="Proteomes" id="UP000198372"/>
    </source>
</evidence>
<dbReference type="Proteomes" id="UP000198372">
    <property type="component" value="Unassembled WGS sequence"/>
</dbReference>
<evidence type="ECO:0000313" key="2">
    <source>
        <dbReference type="EMBL" id="SCV73697.1"/>
    </source>
</evidence>
<dbReference type="AlphaFoldDB" id="A0A238FKB4"/>
<dbReference type="STRING" id="269621.A0A238FKB4"/>
<dbReference type="EMBL" id="FMSP01000019">
    <property type="protein sequence ID" value="SCV73697.1"/>
    <property type="molecule type" value="Genomic_DNA"/>
</dbReference>
<protein>
    <submittedName>
        <fullName evidence="2">BQ2448_6127 protein</fullName>
    </submittedName>
</protein>
<feature type="compositionally biased region" description="Polar residues" evidence="1">
    <location>
        <begin position="20"/>
        <end position="35"/>
    </location>
</feature>
<keyword evidence="3" id="KW-1185">Reference proteome</keyword>
<feature type="compositionally biased region" description="Polar residues" evidence="1">
    <location>
        <begin position="268"/>
        <end position="279"/>
    </location>
</feature>
<feature type="compositionally biased region" description="Basic and acidic residues" evidence="1">
    <location>
        <begin position="162"/>
        <end position="171"/>
    </location>
</feature>
<proteinExistence type="predicted"/>
<reference evidence="3" key="1">
    <citation type="submission" date="2016-09" db="EMBL/GenBank/DDBJ databases">
        <authorList>
            <person name="Jeantristanb JTB J.-T."/>
            <person name="Ricardo R."/>
        </authorList>
    </citation>
    <scope>NUCLEOTIDE SEQUENCE [LARGE SCALE GENOMIC DNA]</scope>
</reference>
<evidence type="ECO:0000256" key="1">
    <source>
        <dbReference type="SAM" id="MobiDB-lite"/>
    </source>
</evidence>
<feature type="compositionally biased region" description="Basic and acidic residues" evidence="1">
    <location>
        <begin position="117"/>
        <end position="133"/>
    </location>
</feature>
<sequence>MASFDRPAQDRGWATRQERSSTNANGKSLSSSSATAADKPRHFSSSYDRGDRDRERDCNRDRDRDRDRAEDYRGNGQRQQRYDDQSNNACDSIAETGSRSGSGSGEWRAVTSTTTNDGRDPERRDKGVRDRDTGSNARRGATNDDRQRSSTSRHTSQYDSSNRADDRRRDDELDSNSNRVPFTASRRDYTSPTRQHPSKGHDDDNRRRSMNAPPPTRSNRDAATFSRNAKFNPSSSSSRKSFPIDSSSSTSTSRLFYPVQRRQESDVETNVSRSSASNT</sequence>
<organism evidence="2 3">
    <name type="scientific">Microbotryum intermedium</name>
    <dbReference type="NCBI Taxonomy" id="269621"/>
    <lineage>
        <taxon>Eukaryota</taxon>
        <taxon>Fungi</taxon>
        <taxon>Dikarya</taxon>
        <taxon>Basidiomycota</taxon>
        <taxon>Pucciniomycotina</taxon>
        <taxon>Microbotryomycetes</taxon>
        <taxon>Microbotryales</taxon>
        <taxon>Microbotryaceae</taxon>
        <taxon>Microbotryum</taxon>
    </lineage>
</organism>
<feature type="compositionally biased region" description="Low complexity" evidence="1">
    <location>
        <begin position="149"/>
        <end position="161"/>
    </location>
</feature>
<feature type="compositionally biased region" description="Low complexity" evidence="1">
    <location>
        <begin position="226"/>
        <end position="253"/>
    </location>
</feature>
<gene>
    <name evidence="2" type="ORF">BQ2448_6127</name>
</gene>
<name>A0A238FKB4_9BASI</name>
<accession>A0A238FKB4</accession>